<sequence length="217" mass="24914">MFLTRTAGDNSPEIAIVNTEQPSETSKGKSHEHRLYNIKTESLNTVDKSERQPVLKINPTYYVDEDTQTKILEKYTEKKADFYYQSYWAEVEVNENGLPVITLTDLNTFTPEAFIAVENKFYYEVDEMNQSEDIYGNYSLENEDKIRNIISEKTPNISIDFLTCRDLRCMLIINHNNSSGLLELDKSSSRLLGGEKSCSSFRYSNGVGKFFVTIDCT</sequence>
<gene>
    <name evidence="2" type="ORF">GCM10011501_19330</name>
</gene>
<accession>A0ABQ3INU3</accession>
<evidence type="ECO:0000256" key="1">
    <source>
        <dbReference type="SAM" id="MobiDB-lite"/>
    </source>
</evidence>
<evidence type="ECO:0000313" key="2">
    <source>
        <dbReference type="EMBL" id="GHE89876.1"/>
    </source>
</evidence>
<keyword evidence="3" id="KW-1185">Reference proteome</keyword>
<organism evidence="2 3">
    <name type="scientific">Thalassotalea profundi</name>
    <dbReference type="NCBI Taxonomy" id="2036687"/>
    <lineage>
        <taxon>Bacteria</taxon>
        <taxon>Pseudomonadati</taxon>
        <taxon>Pseudomonadota</taxon>
        <taxon>Gammaproteobacteria</taxon>
        <taxon>Alteromonadales</taxon>
        <taxon>Colwelliaceae</taxon>
        <taxon>Thalassotalea</taxon>
    </lineage>
</organism>
<protein>
    <submittedName>
        <fullName evidence="2">Uncharacterized protein</fullName>
    </submittedName>
</protein>
<proteinExistence type="predicted"/>
<comment type="caution">
    <text evidence="2">The sequence shown here is derived from an EMBL/GenBank/DDBJ whole genome shotgun (WGS) entry which is preliminary data.</text>
</comment>
<dbReference type="EMBL" id="BNAH01000006">
    <property type="protein sequence ID" value="GHE89876.1"/>
    <property type="molecule type" value="Genomic_DNA"/>
</dbReference>
<name>A0ABQ3INU3_9GAMM</name>
<evidence type="ECO:0000313" key="3">
    <source>
        <dbReference type="Proteomes" id="UP000626370"/>
    </source>
</evidence>
<feature type="region of interest" description="Disordered" evidence="1">
    <location>
        <begin position="1"/>
        <end position="32"/>
    </location>
</feature>
<dbReference type="Proteomes" id="UP000626370">
    <property type="component" value="Unassembled WGS sequence"/>
</dbReference>
<reference evidence="3" key="1">
    <citation type="journal article" date="2019" name="Int. J. Syst. Evol. Microbiol.">
        <title>The Global Catalogue of Microorganisms (GCM) 10K type strain sequencing project: providing services to taxonomists for standard genome sequencing and annotation.</title>
        <authorList>
            <consortium name="The Broad Institute Genomics Platform"/>
            <consortium name="The Broad Institute Genome Sequencing Center for Infectious Disease"/>
            <person name="Wu L."/>
            <person name="Ma J."/>
        </authorList>
    </citation>
    <scope>NUCLEOTIDE SEQUENCE [LARGE SCALE GENOMIC DNA]</scope>
    <source>
        <strain evidence="3">CGMCC 1.15922</strain>
    </source>
</reference>